<comment type="pathway">
    <text evidence="2">Phospholipid metabolism; CDP-diacylglycerol biosynthesis; CDP-diacylglycerol from sn-glycerol 3-phosphate: step 1/3.</text>
</comment>
<comment type="subcellular location">
    <subcellularLocation>
        <location evidence="1">Plastid</location>
        <location evidence="1">Chloroplast stroma</location>
    </subcellularLocation>
</comment>
<evidence type="ECO:0000256" key="5">
    <source>
        <dbReference type="ARBA" id="ARBA00013113"/>
    </source>
</evidence>
<keyword evidence="13" id="KW-1208">Phospholipid metabolism</keyword>
<dbReference type="InterPro" id="IPR002123">
    <property type="entry name" value="Plipid/glycerol_acylTrfase"/>
</dbReference>
<evidence type="ECO:0000256" key="10">
    <source>
        <dbReference type="ARBA" id="ARBA00022946"/>
    </source>
</evidence>
<dbReference type="EC" id="2.3.1.15" evidence="5"/>
<evidence type="ECO:0000256" key="9">
    <source>
        <dbReference type="ARBA" id="ARBA00022679"/>
    </source>
</evidence>
<dbReference type="CDD" id="cd07985">
    <property type="entry name" value="LPLAT_GPAT"/>
    <property type="match status" value="1"/>
</dbReference>
<evidence type="ECO:0000259" key="15">
    <source>
        <dbReference type="SMART" id="SM00563"/>
    </source>
</evidence>
<feature type="non-terminal residue" evidence="16">
    <location>
        <position position="1"/>
    </location>
</feature>
<dbReference type="Gene3D" id="1.10.1200.50">
    <property type="entry name" value="Glycerol-3-phosphate acyltransferase, alpha helical bundle, N-terminal"/>
    <property type="match status" value="1"/>
</dbReference>
<evidence type="ECO:0000256" key="6">
    <source>
        <dbReference type="ARBA" id="ARBA00022516"/>
    </source>
</evidence>
<comment type="caution">
    <text evidence="16">The sequence shown here is derived from an EMBL/GenBank/DDBJ whole genome shotgun (WGS) entry which is preliminary data.</text>
</comment>
<comment type="pathway">
    <text evidence="3">Lipid metabolism.</text>
</comment>
<evidence type="ECO:0000256" key="2">
    <source>
        <dbReference type="ARBA" id="ARBA00004765"/>
    </source>
</evidence>
<name>A0AAV0KC55_9ROSI</name>
<keyword evidence="12" id="KW-0594">Phospholipid biosynthesis</keyword>
<keyword evidence="14" id="KW-0012">Acyltransferase</keyword>
<evidence type="ECO:0000256" key="7">
    <source>
        <dbReference type="ARBA" id="ARBA00022528"/>
    </source>
</evidence>
<evidence type="ECO:0000256" key="11">
    <source>
        <dbReference type="ARBA" id="ARBA00023098"/>
    </source>
</evidence>
<dbReference type="InterPro" id="IPR016222">
    <property type="entry name" value="G3P_O-acylTrfase_chlp"/>
</dbReference>
<protein>
    <recommendedName>
        <fullName evidence="5">glycerol-3-phosphate 1-O-acyltransferase</fullName>
        <ecNumber evidence="5">2.3.1.15</ecNumber>
    </recommendedName>
</protein>
<keyword evidence="7" id="KW-0150">Chloroplast</keyword>
<keyword evidence="17" id="KW-1185">Reference proteome</keyword>
<keyword evidence="8" id="KW-0934">Plastid</keyword>
<keyword evidence="10" id="KW-0809">Transit peptide</keyword>
<dbReference type="PANTHER" id="PTHR35695">
    <property type="entry name" value="GLYCEROL-3-PHOSPHATE ACYLTRANSFERASE, CHLOROPLASTIC"/>
    <property type="match status" value="1"/>
</dbReference>
<dbReference type="InterPro" id="IPR038114">
    <property type="entry name" value="GPAT_N_sf"/>
</dbReference>
<feature type="domain" description="Phospholipid/glycerol acyltransferase" evidence="15">
    <location>
        <begin position="264"/>
        <end position="410"/>
    </location>
</feature>
<evidence type="ECO:0000256" key="8">
    <source>
        <dbReference type="ARBA" id="ARBA00022640"/>
    </source>
</evidence>
<dbReference type="PANTHER" id="PTHR35695:SF1">
    <property type="entry name" value="GLYCEROL-3-PHOSPHATE ACYLTRANSFERASE, CHLOROPLASTIC"/>
    <property type="match status" value="1"/>
</dbReference>
<organism evidence="16 17">
    <name type="scientific">Linum tenue</name>
    <dbReference type="NCBI Taxonomy" id="586396"/>
    <lineage>
        <taxon>Eukaryota</taxon>
        <taxon>Viridiplantae</taxon>
        <taxon>Streptophyta</taxon>
        <taxon>Embryophyta</taxon>
        <taxon>Tracheophyta</taxon>
        <taxon>Spermatophyta</taxon>
        <taxon>Magnoliopsida</taxon>
        <taxon>eudicotyledons</taxon>
        <taxon>Gunneridae</taxon>
        <taxon>Pentapetalae</taxon>
        <taxon>rosids</taxon>
        <taxon>fabids</taxon>
        <taxon>Malpighiales</taxon>
        <taxon>Linaceae</taxon>
        <taxon>Linum</taxon>
    </lineage>
</organism>
<dbReference type="SUPFAM" id="SSF69593">
    <property type="entry name" value="Glycerol-3-phosphate (1)-acyltransferase"/>
    <property type="match status" value="1"/>
</dbReference>
<evidence type="ECO:0000256" key="13">
    <source>
        <dbReference type="ARBA" id="ARBA00023264"/>
    </source>
</evidence>
<evidence type="ECO:0000256" key="14">
    <source>
        <dbReference type="ARBA" id="ARBA00023315"/>
    </source>
</evidence>
<evidence type="ECO:0000313" key="16">
    <source>
        <dbReference type="EMBL" id="CAI0418481.1"/>
    </source>
</evidence>
<dbReference type="SMART" id="SM00563">
    <property type="entry name" value="PlsC"/>
    <property type="match status" value="1"/>
</dbReference>
<reference evidence="16" key="1">
    <citation type="submission" date="2022-08" db="EMBL/GenBank/DDBJ databases">
        <authorList>
            <person name="Gutierrez-Valencia J."/>
        </authorList>
    </citation>
    <scope>NUCLEOTIDE SEQUENCE</scope>
</reference>
<dbReference type="EMBL" id="CAMGYJ010000005">
    <property type="protein sequence ID" value="CAI0418481.1"/>
    <property type="molecule type" value="Genomic_DNA"/>
</dbReference>
<proteinExistence type="inferred from homology"/>
<dbReference type="Gene3D" id="3.40.1130.10">
    <property type="entry name" value="Glycerol-3-phosphate (1)-acyltransferase"/>
    <property type="match status" value="1"/>
</dbReference>
<gene>
    <name evidence="16" type="ORF">LITE_LOCUS17655</name>
</gene>
<comment type="similarity">
    <text evidence="4">Belongs to the GPAT/DAPAT family.</text>
</comment>
<dbReference type="GO" id="GO:0006655">
    <property type="term" value="P:phosphatidylglycerol biosynthetic process"/>
    <property type="evidence" value="ECO:0007669"/>
    <property type="project" value="TreeGrafter"/>
</dbReference>
<sequence length="505" mass="55695">SFPPIRNNIYEQRRLLSQPFFSSAGFRNREKRKMMSLSAFPPSSSSAFLSNNLPPAAVALPSPASFSCLSSLLPPRFAFSTPSFVLKSAPPRSPVSRRQSLLLSSLNGSAMAELVSSSSGSRVVAAEKRGRGASSSSTFLDARNEEDILSGIRKEAEAGRLSSTVAEGMEELYQNYKTAVLQSGHPKASEIVLSNMSLVLDRVFVDVEDPFVFPPHHKALREPFDYYEFGQNYIRPLIDFRNSYVGNIGIFKDMEHKLKQGHNIILISNHQTEADPAVIALLLERTNPHIAENLIYVAGDRVITDPLCKPFSMGRNLICVYSKKHMFDVPELAEMKQKANIRSLKEMALLLRNGSQIIWIAPSGGRDRPDPVTGEWHPAPFDKSSVDNMRRLAENTGAPAHIYPLALLCHDIMPPPAKVEKEIGEKRVISFSGTGLSVGAEANFDEIAGAYENPEQAKEAYTKALYESVTDQYNVLKSAIHGKQRADTSSQAVSISQPWTNISVT</sequence>
<accession>A0AAV0KC55</accession>
<dbReference type="GO" id="GO:0004366">
    <property type="term" value="F:glycerol-3-phosphate O-acyltransferase activity"/>
    <property type="evidence" value="ECO:0007669"/>
    <property type="project" value="UniProtKB-EC"/>
</dbReference>
<keyword evidence="9" id="KW-0808">Transferase</keyword>
<dbReference type="Proteomes" id="UP001154282">
    <property type="component" value="Unassembled WGS sequence"/>
</dbReference>
<keyword evidence="11" id="KW-0443">Lipid metabolism</keyword>
<dbReference type="GO" id="GO:0009570">
    <property type="term" value="C:chloroplast stroma"/>
    <property type="evidence" value="ECO:0007669"/>
    <property type="project" value="UniProtKB-SubCell"/>
</dbReference>
<evidence type="ECO:0000256" key="3">
    <source>
        <dbReference type="ARBA" id="ARBA00005189"/>
    </source>
</evidence>
<evidence type="ECO:0000256" key="4">
    <source>
        <dbReference type="ARBA" id="ARBA00007937"/>
    </source>
</evidence>
<evidence type="ECO:0000256" key="1">
    <source>
        <dbReference type="ARBA" id="ARBA00004470"/>
    </source>
</evidence>
<dbReference type="InterPro" id="IPR023083">
    <property type="entry name" value="G3P_O-acylTrfase_N"/>
</dbReference>
<evidence type="ECO:0000256" key="12">
    <source>
        <dbReference type="ARBA" id="ARBA00023209"/>
    </source>
</evidence>
<dbReference type="AlphaFoldDB" id="A0AAV0KC55"/>
<dbReference type="Pfam" id="PF01553">
    <property type="entry name" value="Acyltransferase"/>
    <property type="match status" value="1"/>
</dbReference>
<dbReference type="Pfam" id="PF14829">
    <property type="entry name" value="GPAT_N"/>
    <property type="match status" value="1"/>
</dbReference>
<keyword evidence="6" id="KW-0444">Lipid biosynthesis</keyword>
<evidence type="ECO:0000313" key="17">
    <source>
        <dbReference type="Proteomes" id="UP001154282"/>
    </source>
</evidence>